<protein>
    <submittedName>
        <fullName evidence="2">Uncharacterized protein</fullName>
    </submittedName>
</protein>
<gene>
    <name evidence="2" type="ORF">JI435_428500</name>
</gene>
<accession>A0A7U2EX65</accession>
<dbReference type="VEuPathDB" id="FungiDB:JI435_428500"/>
<keyword evidence="3" id="KW-1185">Reference proteome</keyword>
<organism evidence="2 3">
    <name type="scientific">Phaeosphaeria nodorum (strain SN15 / ATCC MYA-4574 / FGSC 10173)</name>
    <name type="common">Glume blotch fungus</name>
    <name type="synonym">Parastagonospora nodorum</name>
    <dbReference type="NCBI Taxonomy" id="321614"/>
    <lineage>
        <taxon>Eukaryota</taxon>
        <taxon>Fungi</taxon>
        <taxon>Dikarya</taxon>
        <taxon>Ascomycota</taxon>
        <taxon>Pezizomycotina</taxon>
        <taxon>Dothideomycetes</taxon>
        <taxon>Pleosporomycetidae</taxon>
        <taxon>Pleosporales</taxon>
        <taxon>Pleosporineae</taxon>
        <taxon>Phaeosphaeriaceae</taxon>
        <taxon>Parastagonospora</taxon>
    </lineage>
</organism>
<feature type="region of interest" description="Disordered" evidence="1">
    <location>
        <begin position="1"/>
        <end position="24"/>
    </location>
</feature>
<name>A0A7U2EX65_PHANO</name>
<sequence>MSWHPRNSHANSSNPPDHPFARQEHDLPCQSTRISMSTLRAGISMLASRLAAGWDVYCISRKDAGSRLCGCKESRSRVMTTLFREEAYIGEIPTSEDGITRVTVEGTPETWPIGAPSLSNTANEEVE</sequence>
<evidence type="ECO:0000313" key="2">
    <source>
        <dbReference type="EMBL" id="QRC92690.1"/>
    </source>
</evidence>
<evidence type="ECO:0000256" key="1">
    <source>
        <dbReference type="SAM" id="MobiDB-lite"/>
    </source>
</evidence>
<feature type="region of interest" description="Disordered" evidence="1">
    <location>
        <begin position="107"/>
        <end position="127"/>
    </location>
</feature>
<proteinExistence type="predicted"/>
<feature type="compositionally biased region" description="Polar residues" evidence="1">
    <location>
        <begin position="117"/>
        <end position="127"/>
    </location>
</feature>
<dbReference type="AlphaFoldDB" id="A0A7U2EX65"/>
<evidence type="ECO:0000313" key="3">
    <source>
        <dbReference type="Proteomes" id="UP000663193"/>
    </source>
</evidence>
<dbReference type="EMBL" id="CP069024">
    <property type="protein sequence ID" value="QRC92690.1"/>
    <property type="molecule type" value="Genomic_DNA"/>
</dbReference>
<reference evidence="3" key="1">
    <citation type="journal article" date="2021" name="BMC Genomics">
        <title>Chromosome-level genome assembly and manually-curated proteome of model necrotroph Parastagonospora nodorum Sn15 reveals a genome-wide trove of candidate effector homologs, and redundancy of virulence-related functions within an accessory chromosome.</title>
        <authorList>
            <person name="Bertazzoni S."/>
            <person name="Jones D.A.B."/>
            <person name="Phan H.T."/>
            <person name="Tan K.-C."/>
            <person name="Hane J.K."/>
        </authorList>
    </citation>
    <scope>NUCLEOTIDE SEQUENCE [LARGE SCALE GENOMIC DNA]</scope>
    <source>
        <strain evidence="3">SN15 / ATCC MYA-4574 / FGSC 10173)</strain>
    </source>
</reference>
<dbReference type="Proteomes" id="UP000663193">
    <property type="component" value="Chromosome 2"/>
</dbReference>